<evidence type="ECO:0000256" key="4">
    <source>
        <dbReference type="ARBA" id="ARBA00022801"/>
    </source>
</evidence>
<feature type="domain" description="RecJ OB" evidence="9">
    <location>
        <begin position="455"/>
        <end position="561"/>
    </location>
</feature>
<dbReference type="InterPro" id="IPR051673">
    <property type="entry name" value="SSDNA_exonuclease_RecJ"/>
</dbReference>
<dbReference type="AlphaFoldDB" id="A0A510Y643"/>
<evidence type="ECO:0000256" key="1">
    <source>
        <dbReference type="ARBA" id="ARBA00005915"/>
    </source>
</evidence>
<feature type="domain" description="Single-stranded-DNA-specific exonuclease RecJ C-terminal" evidence="8">
    <location>
        <begin position="568"/>
        <end position="763"/>
    </location>
</feature>
<dbReference type="Pfam" id="PF02272">
    <property type="entry name" value="DHHA1"/>
    <property type="match status" value="1"/>
</dbReference>
<dbReference type="Gene3D" id="3.10.310.30">
    <property type="match status" value="1"/>
</dbReference>
<keyword evidence="11" id="KW-1185">Reference proteome</keyword>
<comment type="similarity">
    <text evidence="1">Belongs to the RecJ family.</text>
</comment>
<dbReference type="EMBL" id="BJUN01000008">
    <property type="protein sequence ID" value="GEK58814.1"/>
    <property type="molecule type" value="Genomic_DNA"/>
</dbReference>
<dbReference type="RefSeq" id="WP_094907997.1">
    <property type="nucleotide sequence ID" value="NZ_BJUN01000008.1"/>
</dbReference>
<reference evidence="10 11" key="1">
    <citation type="submission" date="2019-07" db="EMBL/GenBank/DDBJ databases">
        <title>Whole genome shotgun sequence of Marinococcus halophilus NBRC 102359.</title>
        <authorList>
            <person name="Hosoyama A."/>
            <person name="Uohara A."/>
            <person name="Ohji S."/>
            <person name="Ichikawa N."/>
        </authorList>
    </citation>
    <scope>NUCLEOTIDE SEQUENCE [LARGE SCALE GENOMIC DNA]</scope>
    <source>
        <strain evidence="10 11">NBRC 102359</strain>
    </source>
</reference>
<evidence type="ECO:0000259" key="7">
    <source>
        <dbReference type="Pfam" id="PF02272"/>
    </source>
</evidence>
<evidence type="ECO:0000313" key="10">
    <source>
        <dbReference type="EMBL" id="GEK58814.1"/>
    </source>
</evidence>
<organism evidence="10 11">
    <name type="scientific">Marinococcus halophilus</name>
    <dbReference type="NCBI Taxonomy" id="1371"/>
    <lineage>
        <taxon>Bacteria</taxon>
        <taxon>Bacillati</taxon>
        <taxon>Bacillota</taxon>
        <taxon>Bacilli</taxon>
        <taxon>Bacillales</taxon>
        <taxon>Bacillaceae</taxon>
        <taxon>Marinococcus</taxon>
    </lineage>
</organism>
<dbReference type="InterPro" id="IPR001667">
    <property type="entry name" value="DDH_dom"/>
</dbReference>
<feature type="domain" description="DDH" evidence="6">
    <location>
        <begin position="82"/>
        <end position="226"/>
    </location>
</feature>
<evidence type="ECO:0000313" key="11">
    <source>
        <dbReference type="Proteomes" id="UP000321051"/>
    </source>
</evidence>
<name>A0A510Y643_MARHA</name>
<dbReference type="GO" id="GO:0008409">
    <property type="term" value="F:5'-3' exonuclease activity"/>
    <property type="evidence" value="ECO:0007669"/>
    <property type="project" value="InterPro"/>
</dbReference>
<dbReference type="InterPro" id="IPR003156">
    <property type="entry name" value="DHHA1_dom"/>
</dbReference>
<dbReference type="GO" id="GO:0003676">
    <property type="term" value="F:nucleic acid binding"/>
    <property type="evidence" value="ECO:0007669"/>
    <property type="project" value="InterPro"/>
</dbReference>
<dbReference type="SUPFAM" id="SSF64182">
    <property type="entry name" value="DHH phosphoesterases"/>
    <property type="match status" value="1"/>
</dbReference>
<comment type="caution">
    <text evidence="10">The sequence shown here is derived from an EMBL/GenBank/DDBJ whole genome shotgun (WGS) entry which is preliminary data.</text>
</comment>
<dbReference type="GO" id="GO:0006310">
    <property type="term" value="P:DNA recombination"/>
    <property type="evidence" value="ECO:0007669"/>
    <property type="project" value="InterPro"/>
</dbReference>
<feature type="domain" description="DHHA1" evidence="7">
    <location>
        <begin position="346"/>
        <end position="441"/>
    </location>
</feature>
<sequence length="787" mass="87691">MLQSRTRWHQPEVDEHLAEQLKKELNVSVLSARLLAARGFESAEKVRQMIQNDWSIVHNPYLLDGMENAVRRIQQAVENKERILVFGDYDADGVSSTTIMIRLLSELGASFGWYIPNRFTEGYGPNVPAFQSAHDEGASLIITVDTGIAAVKEIQTANDLGMDVIITDHHEPPPELPPAYAIINPKKPGCGYPFKELAGVGVAYKLAHALLPEEPVHWLDIVTLGTISDLVPLVEENRLFVQHGLKLLTNSKLPGIQALKRICSIEGEQLEEDHVGFAMGPRLNAAGRMEEADPAVHLLTAGTLDEAESWAEMIDDLNNERKSLVESITKEAVEEVESNYPVEENPFIIAAGEGWNAGVIGIVASRLVERYYRPVIVISIDTATGEAKGSARSIEGFDMFQELSKNRDLLQKFGGHPMAAGMSLDPANINALRARMASQVEETLSRELLVPATNIDVHVSVSDITIDAVEDLRSLAPFGVGNPKPVFRIEKTLLESVKTIGASKNHLKMALAAGGKKLDCVGFHLGYLSESLAENEEVSVVGELSINEWNGFRKPQLFLRDAKVEQIQVFDRRKEKKISFPDNKDTAVIAFTEEQRQTLAKSAGEAAILNGADTEGEAHSAVTVVIADMPASLNELKQALAFFPKAANIYVYLLGREKAYFHSMPSREQFKWYYAFLKKRGSFDLNNQGRQLAEHKQWKTEDLFFMSQVFFELGFVRMKDAVVSAEEKPAKKDLTDSLSYQEKMEARNVEQELMFTPFSQLKKRILSWLPEKDETILDVRKKVNHGL</sequence>
<dbReference type="Proteomes" id="UP000321051">
    <property type="component" value="Unassembled WGS sequence"/>
</dbReference>
<dbReference type="Pfam" id="PF17768">
    <property type="entry name" value="RecJ_OB"/>
    <property type="match status" value="1"/>
</dbReference>
<dbReference type="InterPro" id="IPR038763">
    <property type="entry name" value="DHH_sf"/>
</dbReference>
<evidence type="ECO:0000259" key="8">
    <source>
        <dbReference type="Pfam" id="PF10141"/>
    </source>
</evidence>
<keyword evidence="4" id="KW-0378">Hydrolase</keyword>
<protein>
    <recommendedName>
        <fullName evidence="2">Single-stranded-DNA-specific exonuclease RecJ</fullName>
    </recommendedName>
</protein>
<dbReference type="Pfam" id="PF01368">
    <property type="entry name" value="DHH"/>
    <property type="match status" value="1"/>
</dbReference>
<dbReference type="PANTHER" id="PTHR30255:SF2">
    <property type="entry name" value="SINGLE-STRANDED-DNA-SPECIFIC EXONUCLEASE RECJ"/>
    <property type="match status" value="1"/>
</dbReference>
<evidence type="ECO:0000256" key="2">
    <source>
        <dbReference type="ARBA" id="ARBA00019841"/>
    </source>
</evidence>
<evidence type="ECO:0000256" key="3">
    <source>
        <dbReference type="ARBA" id="ARBA00022722"/>
    </source>
</evidence>
<dbReference type="NCBIfam" id="TIGR00644">
    <property type="entry name" value="recJ"/>
    <property type="match status" value="1"/>
</dbReference>
<keyword evidence="3" id="KW-0540">Nuclease</keyword>
<dbReference type="PANTHER" id="PTHR30255">
    <property type="entry name" value="SINGLE-STRANDED-DNA-SPECIFIC EXONUCLEASE RECJ"/>
    <property type="match status" value="1"/>
</dbReference>
<dbReference type="Gene3D" id="3.90.1640.30">
    <property type="match status" value="1"/>
</dbReference>
<proteinExistence type="inferred from homology"/>
<dbReference type="InterPro" id="IPR004610">
    <property type="entry name" value="RecJ"/>
</dbReference>
<dbReference type="Pfam" id="PF10141">
    <property type="entry name" value="ssDNA-exonuc_C"/>
    <property type="match status" value="1"/>
</dbReference>
<keyword evidence="5 10" id="KW-0269">Exonuclease</keyword>
<evidence type="ECO:0000256" key="5">
    <source>
        <dbReference type="ARBA" id="ARBA00022839"/>
    </source>
</evidence>
<dbReference type="InterPro" id="IPR041122">
    <property type="entry name" value="RecJ_OB"/>
</dbReference>
<dbReference type="GO" id="GO:0006281">
    <property type="term" value="P:DNA repair"/>
    <property type="evidence" value="ECO:0007669"/>
    <property type="project" value="InterPro"/>
</dbReference>
<evidence type="ECO:0000259" key="9">
    <source>
        <dbReference type="Pfam" id="PF17768"/>
    </source>
</evidence>
<evidence type="ECO:0000259" key="6">
    <source>
        <dbReference type="Pfam" id="PF01368"/>
    </source>
</evidence>
<gene>
    <name evidence="10" type="ORF">MHA01_17190</name>
</gene>
<dbReference type="STRING" id="1371.GCA_900166605_03252"/>
<dbReference type="InterPro" id="IPR018779">
    <property type="entry name" value="RecJ_C"/>
</dbReference>
<accession>A0A510Y643</accession>
<dbReference type="OrthoDB" id="9809852at2"/>